<proteinExistence type="predicted"/>
<dbReference type="Gene3D" id="1.10.10.410">
    <property type="match status" value="1"/>
</dbReference>
<gene>
    <name evidence="1" type="ORF">H9853_03500</name>
</gene>
<dbReference type="InterPro" id="IPR019004">
    <property type="entry name" value="YqeY/Aim41"/>
</dbReference>
<dbReference type="InterPro" id="IPR042184">
    <property type="entry name" value="YqeY/Aim41_N"/>
</dbReference>
<reference evidence="1" key="1">
    <citation type="journal article" date="2021" name="PeerJ">
        <title>Extensive microbial diversity within the chicken gut microbiome revealed by metagenomics and culture.</title>
        <authorList>
            <person name="Gilroy R."/>
            <person name="Ravi A."/>
            <person name="Getino M."/>
            <person name="Pursley I."/>
            <person name="Horton D.L."/>
            <person name="Alikhan N.F."/>
            <person name="Baker D."/>
            <person name="Gharbi K."/>
            <person name="Hall N."/>
            <person name="Watson M."/>
            <person name="Adriaenssens E.M."/>
            <person name="Foster-Nyarko E."/>
            <person name="Jarju S."/>
            <person name="Secka A."/>
            <person name="Antonio M."/>
            <person name="Oren A."/>
            <person name="Chaudhuri R.R."/>
            <person name="La Ragione R."/>
            <person name="Hildebrand F."/>
            <person name="Pallen M.J."/>
        </authorList>
    </citation>
    <scope>NUCLEOTIDE SEQUENCE</scope>
    <source>
        <strain evidence="1">1719</strain>
    </source>
</reference>
<accession>A0A9D1W7F3</accession>
<organism evidence="1 2">
    <name type="scientific">Candidatus Sphingobacterium stercoripullorum</name>
    <dbReference type="NCBI Taxonomy" id="2838759"/>
    <lineage>
        <taxon>Bacteria</taxon>
        <taxon>Pseudomonadati</taxon>
        <taxon>Bacteroidota</taxon>
        <taxon>Sphingobacteriia</taxon>
        <taxon>Sphingobacteriales</taxon>
        <taxon>Sphingobacteriaceae</taxon>
        <taxon>Sphingobacterium</taxon>
    </lineage>
</organism>
<dbReference type="SUPFAM" id="SSF89095">
    <property type="entry name" value="GatB/YqeY motif"/>
    <property type="match status" value="1"/>
</dbReference>
<dbReference type="EMBL" id="DXEZ01000100">
    <property type="protein sequence ID" value="HIX54066.1"/>
    <property type="molecule type" value="Genomic_DNA"/>
</dbReference>
<name>A0A9D1W7F3_9SPHI</name>
<dbReference type="AlphaFoldDB" id="A0A9D1W7F3"/>
<dbReference type="Proteomes" id="UP000824156">
    <property type="component" value="Unassembled WGS sequence"/>
</dbReference>
<evidence type="ECO:0000313" key="2">
    <source>
        <dbReference type="Proteomes" id="UP000824156"/>
    </source>
</evidence>
<dbReference type="GO" id="GO:0016884">
    <property type="term" value="F:carbon-nitrogen ligase activity, with glutamine as amido-N-donor"/>
    <property type="evidence" value="ECO:0007669"/>
    <property type="project" value="InterPro"/>
</dbReference>
<dbReference type="InterPro" id="IPR003789">
    <property type="entry name" value="Asn/Gln_tRNA_amidoTrase-B-like"/>
</dbReference>
<comment type="caution">
    <text evidence="1">The sequence shown here is derived from an EMBL/GenBank/DDBJ whole genome shotgun (WGS) entry which is preliminary data.</text>
</comment>
<dbReference type="Gene3D" id="1.10.1510.10">
    <property type="entry name" value="Uncharacterised protein YqeY/AIM41 PF09424, N-terminal domain"/>
    <property type="match status" value="1"/>
</dbReference>
<dbReference type="InterPro" id="IPR023168">
    <property type="entry name" value="GatB_Yqey_C_2"/>
</dbReference>
<protein>
    <submittedName>
        <fullName evidence="1">GatB/YqeY domain-containing protein</fullName>
    </submittedName>
</protein>
<reference evidence="1" key="2">
    <citation type="submission" date="2021-04" db="EMBL/GenBank/DDBJ databases">
        <authorList>
            <person name="Gilroy R."/>
        </authorList>
    </citation>
    <scope>NUCLEOTIDE SEQUENCE</scope>
    <source>
        <strain evidence="1">1719</strain>
    </source>
</reference>
<sequence>MSLEEKVNQQIKTAMLEKNQASLRTLRAIKSAILIAKTEKENKEILDENVEMKILQKLLKQRQDSATIYEQQNRTDLLEKEKEEMAIIQQFLPPALSKEDVQAQVKEIIELTQAKTMADMGKVMGLASKKLAGQVDGKTLSEVVKSLLS</sequence>
<evidence type="ECO:0000313" key="1">
    <source>
        <dbReference type="EMBL" id="HIX54066.1"/>
    </source>
</evidence>
<dbReference type="PANTHER" id="PTHR28055">
    <property type="entry name" value="ALTERED INHERITANCE OF MITOCHONDRIA PROTEIN 41, MITOCHONDRIAL"/>
    <property type="match status" value="1"/>
</dbReference>
<dbReference type="PANTHER" id="PTHR28055:SF1">
    <property type="entry name" value="ALTERED INHERITANCE OF MITOCHONDRIA PROTEIN 41, MITOCHONDRIAL"/>
    <property type="match status" value="1"/>
</dbReference>
<dbReference type="Pfam" id="PF09424">
    <property type="entry name" value="YqeY"/>
    <property type="match status" value="1"/>
</dbReference>